<keyword evidence="1" id="KW-1133">Transmembrane helix</keyword>
<keyword evidence="1" id="KW-0472">Membrane</keyword>
<organism evidence="2">
    <name type="scientific">uncultured organism</name>
    <dbReference type="NCBI Taxonomy" id="155900"/>
    <lineage>
        <taxon>unclassified sequences</taxon>
        <taxon>environmental samples</taxon>
    </lineage>
</organism>
<reference evidence="2" key="1">
    <citation type="submission" date="2019-06" db="EMBL/GenBank/DDBJ databases">
        <authorList>
            <person name="Murdoch R.W."/>
            <person name="Fathepure B."/>
        </authorList>
    </citation>
    <scope>NUCLEOTIDE SEQUENCE</scope>
</reference>
<dbReference type="InterPro" id="IPR010331">
    <property type="entry name" value="ExoD"/>
</dbReference>
<dbReference type="PANTHER" id="PTHR41795:SF1">
    <property type="entry name" value="EXOPOLYSACCHARIDE SYNTHESIS PROTEIN"/>
    <property type="match status" value="1"/>
</dbReference>
<proteinExistence type="predicted"/>
<feature type="transmembrane region" description="Helical" evidence="1">
    <location>
        <begin position="161"/>
        <end position="181"/>
    </location>
</feature>
<dbReference type="PANTHER" id="PTHR41795">
    <property type="entry name" value="EXOPOLYSACCHARIDE SYNTHESIS PROTEIN"/>
    <property type="match status" value="1"/>
</dbReference>
<evidence type="ECO:0000313" key="2">
    <source>
        <dbReference type="EMBL" id="QEA04361.1"/>
    </source>
</evidence>
<dbReference type="AlphaFoldDB" id="A0A5B8R790"/>
<dbReference type="Pfam" id="PF06055">
    <property type="entry name" value="ExoD"/>
    <property type="match status" value="1"/>
</dbReference>
<feature type="transmembrane region" description="Helical" evidence="1">
    <location>
        <begin position="186"/>
        <end position="207"/>
    </location>
</feature>
<name>A0A5B8R790_9ZZZZ</name>
<feature type="transmembrane region" description="Helical" evidence="1">
    <location>
        <begin position="69"/>
        <end position="90"/>
    </location>
</feature>
<dbReference type="EMBL" id="MN079082">
    <property type="protein sequence ID" value="QEA04361.1"/>
    <property type="molecule type" value="Genomic_DNA"/>
</dbReference>
<dbReference type="PIRSF" id="PIRSF033239">
    <property type="entry name" value="ExoD"/>
    <property type="match status" value="1"/>
</dbReference>
<protein>
    <recommendedName>
        <fullName evidence="3">Exopolysaccharide synthesis, ExoD</fullName>
    </recommendedName>
</protein>
<accession>A0A5B8R790</accession>
<evidence type="ECO:0000256" key="1">
    <source>
        <dbReference type="SAM" id="Phobius"/>
    </source>
</evidence>
<evidence type="ECO:0008006" key="3">
    <source>
        <dbReference type="Google" id="ProtNLM"/>
    </source>
</evidence>
<sequence>MDESGDTYPIAAEDPEPPRGFADLVERLIALANTRRRLSIESMLAVSGQRSFGPLLLLAGLIATSPLSGILGVPTLTAAIVLLVAGQMLAGRRHIWLPRWILSRALPAATTARALHTIRRPAAVIDRLLHPRLTLLTAGTGNRLVACACVAIAISMPPLELFPFAATSAGILITLLSLAVIANDGLIALIALALAALIPATVAALAAQV</sequence>
<keyword evidence="1" id="KW-0812">Transmembrane</keyword>
<gene>
    <name evidence="2" type="ORF">KBTEX_00669</name>
</gene>